<dbReference type="InterPro" id="IPR001565">
    <property type="entry name" value="Synaptotagmin"/>
</dbReference>
<evidence type="ECO:0000256" key="2">
    <source>
        <dbReference type="ARBA" id="ARBA00022737"/>
    </source>
</evidence>
<dbReference type="PANTHER" id="PTHR45716">
    <property type="entry name" value="BITESIZE, ISOFORM I"/>
    <property type="match status" value="1"/>
</dbReference>
<feature type="compositionally biased region" description="Polar residues" evidence="4">
    <location>
        <begin position="126"/>
        <end position="137"/>
    </location>
</feature>
<reference evidence="6" key="1">
    <citation type="submission" date="2023-08" db="EMBL/GenBank/DDBJ databases">
        <authorList>
            <person name="Alioto T."/>
            <person name="Alioto T."/>
            <person name="Gomez Garrido J."/>
        </authorList>
    </citation>
    <scope>NUCLEOTIDE SEQUENCE</scope>
</reference>
<dbReference type="GO" id="GO:0005886">
    <property type="term" value="C:plasma membrane"/>
    <property type="evidence" value="ECO:0007669"/>
    <property type="project" value="TreeGrafter"/>
</dbReference>
<feature type="compositionally biased region" description="Polar residues" evidence="4">
    <location>
        <begin position="185"/>
        <end position="196"/>
    </location>
</feature>
<dbReference type="InterPro" id="IPR035892">
    <property type="entry name" value="C2_domain_sf"/>
</dbReference>
<dbReference type="PRINTS" id="PR00360">
    <property type="entry name" value="C2DOMAIN"/>
</dbReference>
<proteinExistence type="predicted"/>
<dbReference type="Gene3D" id="2.60.40.150">
    <property type="entry name" value="C2 domain"/>
    <property type="match status" value="2"/>
</dbReference>
<dbReference type="GO" id="GO:0070382">
    <property type="term" value="C:exocytic vesicle"/>
    <property type="evidence" value="ECO:0007669"/>
    <property type="project" value="TreeGrafter"/>
</dbReference>
<evidence type="ECO:0000313" key="7">
    <source>
        <dbReference type="Proteomes" id="UP001162480"/>
    </source>
</evidence>
<dbReference type="InterPro" id="IPR043567">
    <property type="entry name" value="SYTL1-5_C2B"/>
</dbReference>
<dbReference type="AlphaFoldDB" id="A0AA36B994"/>
<keyword evidence="2" id="KW-0677">Repeat</keyword>
<name>A0AA36B994_OCTVU</name>
<keyword evidence="7" id="KW-1185">Reference proteome</keyword>
<dbReference type="PANTHER" id="PTHR45716:SF2">
    <property type="entry name" value="BITESIZE, ISOFORM I"/>
    <property type="match status" value="1"/>
</dbReference>
<feature type="domain" description="C2" evidence="5">
    <location>
        <begin position="545"/>
        <end position="670"/>
    </location>
</feature>
<feature type="compositionally biased region" description="Low complexity" evidence="4">
    <location>
        <begin position="319"/>
        <end position="333"/>
    </location>
</feature>
<keyword evidence="3" id="KW-0472">Membrane</keyword>
<feature type="compositionally biased region" description="Low complexity" evidence="4">
    <location>
        <begin position="167"/>
        <end position="184"/>
    </location>
</feature>
<feature type="compositionally biased region" description="Basic and acidic residues" evidence="4">
    <location>
        <begin position="337"/>
        <end position="351"/>
    </location>
</feature>
<feature type="compositionally biased region" description="Low complexity" evidence="4">
    <location>
        <begin position="259"/>
        <end position="270"/>
    </location>
</feature>
<dbReference type="SUPFAM" id="SSF49562">
    <property type="entry name" value="C2 domain (Calcium/lipid-binding domain, CaLB)"/>
    <property type="match status" value="2"/>
</dbReference>
<organism evidence="6 7">
    <name type="scientific">Octopus vulgaris</name>
    <name type="common">Common octopus</name>
    <dbReference type="NCBI Taxonomy" id="6645"/>
    <lineage>
        <taxon>Eukaryota</taxon>
        <taxon>Metazoa</taxon>
        <taxon>Spiralia</taxon>
        <taxon>Lophotrochozoa</taxon>
        <taxon>Mollusca</taxon>
        <taxon>Cephalopoda</taxon>
        <taxon>Coleoidea</taxon>
        <taxon>Octopodiformes</taxon>
        <taxon>Octopoda</taxon>
        <taxon>Incirrata</taxon>
        <taxon>Octopodidae</taxon>
        <taxon>Octopus</taxon>
    </lineage>
</organism>
<evidence type="ECO:0000259" key="5">
    <source>
        <dbReference type="PROSITE" id="PS50004"/>
    </source>
</evidence>
<dbReference type="PROSITE" id="PS50004">
    <property type="entry name" value="C2"/>
    <property type="match status" value="2"/>
</dbReference>
<sequence>MLERFRMLIVEAGNAGKAVTEEIRRAITNGSVPPPDELERDSSQENSPVGGSTLHDTDVERVGFPSEADSFRLSRLIGSYGGGNPSEEKERVCVKRVSSRPYRDSDSDSSSSIATSPTLSAAKKSGNISTSSLSTQDKTIEGDVGVEQNGHKKLSPVSNFAQEKQPSNNVAGSSSNSNEIEQSSPKFSSPGLSLQVDSKPRLLDLAKSNPSSPKNMSQSIDGSHSALTTQNISASIDSGKIPTSYQADAGSEQELFPLSPSSVSRNIPSSDGSDNEQPIDSYFVTDLASKDDISQTKKTGKKQKHASQASSEDARSEISNQSYMYDQQSDSSSVHTTPDHRTNGSKRRLDIDPSLPSITISEAEGGSRDSLSSYYSNAGEVNYGKINVTGDIQFGLDYDYKTSCLEIRVKQCRNLAPADVKKNKSDPYVKSYLLPDKTKTGKRKTKVKKNSLNPTFDETLRYYIAKSELENRTLWLTVWHNDRFGRNDFLGEVTIPFDYYRFEGPTLKWHQLQQRQEYLPSSLSYKGELTLSLKFVTGDKLLTGSTTSLKHSREGRSEVSDGGQLHVYIKEAKNLTAVRSGGYSDPFCKGYLLPEKNRSSKQKTPVVKKNCNPVWSHSFIFEDVSASLLADRCLELTLWDYDRISSNDFLGGVRLNLGSGICGRRYVDWMDAVGDEISLWQSMISRPNTWVDGTLMLRANMSNRM</sequence>
<dbReference type="EMBL" id="OX597823">
    <property type="protein sequence ID" value="CAI9729431.1"/>
    <property type="molecule type" value="Genomic_DNA"/>
</dbReference>
<feature type="compositionally biased region" description="Polar residues" evidence="4">
    <location>
        <begin position="208"/>
        <end position="246"/>
    </location>
</feature>
<evidence type="ECO:0000256" key="1">
    <source>
        <dbReference type="ARBA" id="ARBA00004370"/>
    </source>
</evidence>
<evidence type="ECO:0000256" key="4">
    <source>
        <dbReference type="SAM" id="MobiDB-lite"/>
    </source>
</evidence>
<dbReference type="GO" id="GO:0042043">
    <property type="term" value="F:neurexin family protein binding"/>
    <property type="evidence" value="ECO:0007669"/>
    <property type="project" value="TreeGrafter"/>
</dbReference>
<feature type="compositionally biased region" description="Low complexity" evidence="4">
    <location>
        <begin position="108"/>
        <end position="122"/>
    </location>
</feature>
<dbReference type="Pfam" id="PF00168">
    <property type="entry name" value="C2"/>
    <property type="match status" value="2"/>
</dbReference>
<accession>A0AA36B994</accession>
<dbReference type="CDD" id="cd08521">
    <property type="entry name" value="C2A_SLP"/>
    <property type="match status" value="1"/>
</dbReference>
<feature type="region of interest" description="Disordered" evidence="4">
    <location>
        <begin position="26"/>
        <end position="279"/>
    </location>
</feature>
<dbReference type="PRINTS" id="PR00399">
    <property type="entry name" value="SYNAPTOTAGMN"/>
</dbReference>
<dbReference type="FunFam" id="2.60.40.150:FF:000006">
    <property type="entry name" value="Synaptotagmin-like 5, isoform CRA_a"/>
    <property type="match status" value="1"/>
</dbReference>
<evidence type="ECO:0000313" key="6">
    <source>
        <dbReference type="EMBL" id="CAI9729431.1"/>
    </source>
</evidence>
<dbReference type="InterPro" id="IPR000008">
    <property type="entry name" value="C2_dom"/>
</dbReference>
<protein>
    <submittedName>
        <fullName evidence="6">Synaptotagmin 5</fullName>
    </submittedName>
</protein>
<feature type="domain" description="C2" evidence="5">
    <location>
        <begin position="388"/>
        <end position="510"/>
    </location>
</feature>
<feature type="region of interest" description="Disordered" evidence="4">
    <location>
        <begin position="293"/>
        <end position="371"/>
    </location>
</feature>
<gene>
    <name evidence="6" type="ORF">OCTVUL_1B025997</name>
</gene>
<evidence type="ECO:0000256" key="3">
    <source>
        <dbReference type="ARBA" id="ARBA00023136"/>
    </source>
</evidence>
<dbReference type="GO" id="GO:0006887">
    <property type="term" value="P:exocytosis"/>
    <property type="evidence" value="ECO:0007669"/>
    <property type="project" value="TreeGrafter"/>
</dbReference>
<dbReference type="CDD" id="cd04020">
    <property type="entry name" value="C2B_SLP_1-2-3-4"/>
    <property type="match status" value="1"/>
</dbReference>
<feature type="compositionally biased region" description="Polar residues" evidence="4">
    <location>
        <begin position="156"/>
        <end position="166"/>
    </location>
</feature>
<dbReference type="SMART" id="SM00239">
    <property type="entry name" value="C2"/>
    <property type="match status" value="2"/>
</dbReference>
<comment type="subcellular location">
    <subcellularLocation>
        <location evidence="1">Membrane</location>
    </subcellularLocation>
</comment>
<dbReference type="Proteomes" id="UP001162480">
    <property type="component" value="Chromosome 10"/>
</dbReference>